<dbReference type="RefSeq" id="WP_119539528.1">
    <property type="nucleotide sequence ID" value="NZ_QYRN01000004.1"/>
</dbReference>
<evidence type="ECO:0000313" key="2">
    <source>
        <dbReference type="EMBL" id="RIY01348.1"/>
    </source>
</evidence>
<protein>
    <submittedName>
        <fullName evidence="2">TIGR02301 family protein</fullName>
    </submittedName>
</protein>
<dbReference type="NCBIfam" id="TIGR02301">
    <property type="entry name" value="TIGR02301 family protein"/>
    <property type="match status" value="1"/>
</dbReference>
<keyword evidence="3" id="KW-1185">Reference proteome</keyword>
<feature type="compositionally biased region" description="Basic and acidic residues" evidence="1">
    <location>
        <begin position="29"/>
        <end position="43"/>
    </location>
</feature>
<proteinExistence type="predicted"/>
<dbReference type="OrthoDB" id="8481666at2"/>
<dbReference type="Proteomes" id="UP000265750">
    <property type="component" value="Unassembled WGS sequence"/>
</dbReference>
<comment type="caution">
    <text evidence="2">The sequence shown here is derived from an EMBL/GenBank/DDBJ whole genome shotgun (WGS) entry which is preliminary data.</text>
</comment>
<reference evidence="3" key="1">
    <citation type="submission" date="2018-09" db="EMBL/GenBank/DDBJ databases">
        <authorList>
            <person name="Tuo L."/>
        </authorList>
    </citation>
    <scope>NUCLEOTIDE SEQUENCE [LARGE SCALE GENOMIC DNA]</scope>
    <source>
        <strain evidence="3">M2BS4Y-1</strain>
    </source>
</reference>
<accession>A0A3A1WLS0</accession>
<dbReference type="Pfam" id="PF09539">
    <property type="entry name" value="DUF2385"/>
    <property type="match status" value="1"/>
</dbReference>
<dbReference type="AlphaFoldDB" id="A0A3A1WLS0"/>
<evidence type="ECO:0000256" key="1">
    <source>
        <dbReference type="SAM" id="MobiDB-lite"/>
    </source>
</evidence>
<gene>
    <name evidence="2" type="ORF">D3218_08260</name>
</gene>
<dbReference type="EMBL" id="QYRN01000004">
    <property type="protein sequence ID" value="RIY01348.1"/>
    <property type="molecule type" value="Genomic_DNA"/>
</dbReference>
<name>A0A3A1WLS0_9HYPH</name>
<feature type="region of interest" description="Disordered" evidence="1">
    <location>
        <begin position="26"/>
        <end position="51"/>
    </location>
</feature>
<dbReference type="InterPro" id="IPR012645">
    <property type="entry name" value="CHP02301"/>
</dbReference>
<sequence>MAAADNFLRILGVAGIALALGGVASAQPRKAEPEPKPAAEEPAARPSNAPYMKPLSRLATVLGSLHFLRGLCGDPNADVWREKMNAILDAQAPGEADRRTLVAHFNQGYRAFESTYRKCTPAATVAVERYAKEGADLSREISARYGS</sequence>
<evidence type="ECO:0000313" key="3">
    <source>
        <dbReference type="Proteomes" id="UP000265750"/>
    </source>
</evidence>
<organism evidence="2 3">
    <name type="scientific">Aureimonas flava</name>
    <dbReference type="NCBI Taxonomy" id="2320271"/>
    <lineage>
        <taxon>Bacteria</taxon>
        <taxon>Pseudomonadati</taxon>
        <taxon>Pseudomonadota</taxon>
        <taxon>Alphaproteobacteria</taxon>
        <taxon>Hyphomicrobiales</taxon>
        <taxon>Aurantimonadaceae</taxon>
        <taxon>Aureimonas</taxon>
    </lineage>
</organism>